<evidence type="ECO:0000313" key="2">
    <source>
        <dbReference type="Proteomes" id="UP001055153"/>
    </source>
</evidence>
<evidence type="ECO:0008006" key="3">
    <source>
        <dbReference type="Google" id="ProtNLM"/>
    </source>
</evidence>
<sequence length="153" mass="16634">MPHAAPQARTHESPAHEAAPPDLAEAFARARHNGCVGTRLLSETERVRVWTIELKPGERIDLHTHVLDYFWTAVTPGRARSRYADGRVAEVAYAAGDISHQTYGPGQHMTHDLENIGDTTLIFTTVEFLGGANPPLPLPEAVRAEAAPAPSRS</sequence>
<reference evidence="1" key="1">
    <citation type="journal article" date="2021" name="Front. Microbiol.">
        <title>Comprehensive Comparative Genomics and Phenotyping of Methylobacterium Species.</title>
        <authorList>
            <person name="Alessa O."/>
            <person name="Ogura Y."/>
            <person name="Fujitani Y."/>
            <person name="Takami H."/>
            <person name="Hayashi T."/>
            <person name="Sahin N."/>
            <person name="Tani A."/>
        </authorList>
    </citation>
    <scope>NUCLEOTIDE SEQUENCE</scope>
    <source>
        <strain evidence="1">DSM 17168</strain>
    </source>
</reference>
<keyword evidence="2" id="KW-1185">Reference proteome</keyword>
<accession>A0ABQ4SMQ8</accession>
<gene>
    <name evidence="1" type="ORF">GMJLKIPL_5762</name>
</gene>
<dbReference type="InterPro" id="IPR011051">
    <property type="entry name" value="RmlC_Cupin_sf"/>
</dbReference>
<organism evidence="1 2">
    <name type="scientific">Methylobacterium isbiliense</name>
    <dbReference type="NCBI Taxonomy" id="315478"/>
    <lineage>
        <taxon>Bacteria</taxon>
        <taxon>Pseudomonadati</taxon>
        <taxon>Pseudomonadota</taxon>
        <taxon>Alphaproteobacteria</taxon>
        <taxon>Hyphomicrobiales</taxon>
        <taxon>Methylobacteriaceae</taxon>
        <taxon>Methylobacterium</taxon>
    </lineage>
</organism>
<dbReference type="Proteomes" id="UP001055153">
    <property type="component" value="Unassembled WGS sequence"/>
</dbReference>
<comment type="caution">
    <text evidence="1">The sequence shown here is derived from an EMBL/GenBank/DDBJ whole genome shotgun (WGS) entry which is preliminary data.</text>
</comment>
<protein>
    <recommendedName>
        <fullName evidence="3">Cupin 2 conserved barrel domain-containing protein</fullName>
    </recommendedName>
</protein>
<dbReference type="RefSeq" id="WP_238241182.1">
    <property type="nucleotide sequence ID" value="NZ_BPQQ01000090.1"/>
</dbReference>
<evidence type="ECO:0000313" key="1">
    <source>
        <dbReference type="EMBL" id="GJE03805.1"/>
    </source>
</evidence>
<dbReference type="SUPFAM" id="SSF51182">
    <property type="entry name" value="RmlC-like cupins"/>
    <property type="match status" value="1"/>
</dbReference>
<name>A0ABQ4SMQ8_9HYPH</name>
<reference evidence="1" key="2">
    <citation type="submission" date="2021-08" db="EMBL/GenBank/DDBJ databases">
        <authorList>
            <person name="Tani A."/>
            <person name="Ola A."/>
            <person name="Ogura Y."/>
            <person name="Katsura K."/>
            <person name="Hayashi T."/>
        </authorList>
    </citation>
    <scope>NUCLEOTIDE SEQUENCE</scope>
    <source>
        <strain evidence="1">DSM 17168</strain>
    </source>
</reference>
<dbReference type="EMBL" id="BPQQ01000090">
    <property type="protein sequence ID" value="GJE03805.1"/>
    <property type="molecule type" value="Genomic_DNA"/>
</dbReference>
<dbReference type="InterPro" id="IPR014710">
    <property type="entry name" value="RmlC-like_jellyroll"/>
</dbReference>
<dbReference type="Gene3D" id="2.60.120.10">
    <property type="entry name" value="Jelly Rolls"/>
    <property type="match status" value="1"/>
</dbReference>
<proteinExistence type="predicted"/>